<reference evidence="3" key="1">
    <citation type="submission" date="2023-08" db="EMBL/GenBank/DDBJ databases">
        <title>Black Yeasts Isolated from many extreme environments.</title>
        <authorList>
            <person name="Coleine C."/>
            <person name="Stajich J.E."/>
            <person name="Selbmann L."/>
        </authorList>
    </citation>
    <scope>NUCLEOTIDE SEQUENCE</scope>
    <source>
        <strain evidence="3">CCFEE 5810</strain>
    </source>
</reference>
<sequence length="458" mass="49966">MQKARTRMARRVSSLAASRRSCKEETPCASKIYITCVCQAQKQEMKCGASKSGEGNNGKVLPCNEECARLERNRRLAVALNIDQSTHQDGGDHIPYSTETLNLFAPHVKWSQTQEREFRVFAASEDEKRLRFKPMKARERAFLHALADDFGLDSESMDPEPHRHVMIWKTPRFVSAPNKTLAEALRVRNLTTASANVSDNESGSKKIKASNEVGEPYNAFVISHPRFGLTVDELKAELAKLSASTLTFDVEFLPNDEVVLKATSKTLSVQDVDQALQLLKPTLASAMTTRGFGNAQLCATDSSLNIVRRESDVPSGDGWSRVAAKRAGPKFLMPNAGVAGTNSFAALTGGNKVTFAKKKPDKPKPKPKAVVVDDWESAELAEEEKERLTSGDEDGFVIDSPVTVDTDEAQVAGPVIPSSVTDREGPDESNEGISAFDVELPASPLEAESWADQVDEAA</sequence>
<dbReference type="InterPro" id="IPR034078">
    <property type="entry name" value="NFX1_fam"/>
</dbReference>
<dbReference type="Pfam" id="PF01424">
    <property type="entry name" value="R3H"/>
    <property type="match status" value="1"/>
</dbReference>
<dbReference type="InterPro" id="IPR001374">
    <property type="entry name" value="R3H_dom"/>
</dbReference>
<dbReference type="SUPFAM" id="SSF82708">
    <property type="entry name" value="R3H domain"/>
    <property type="match status" value="1"/>
</dbReference>
<name>A0AAN7VXE0_9PEZI</name>
<protein>
    <submittedName>
        <fullName evidence="3">FKBP12-associated protein</fullName>
    </submittedName>
</protein>
<organism evidence="3 4">
    <name type="scientific">Elasticomyces elasticus</name>
    <dbReference type="NCBI Taxonomy" id="574655"/>
    <lineage>
        <taxon>Eukaryota</taxon>
        <taxon>Fungi</taxon>
        <taxon>Dikarya</taxon>
        <taxon>Ascomycota</taxon>
        <taxon>Pezizomycotina</taxon>
        <taxon>Dothideomycetes</taxon>
        <taxon>Dothideomycetidae</taxon>
        <taxon>Mycosphaerellales</taxon>
        <taxon>Teratosphaeriaceae</taxon>
        <taxon>Elasticomyces</taxon>
    </lineage>
</organism>
<dbReference type="PROSITE" id="PS51061">
    <property type="entry name" value="R3H"/>
    <property type="match status" value="1"/>
</dbReference>
<dbReference type="PANTHER" id="PTHR12360:SF12">
    <property type="entry name" value="TRANSCRIPTIONAL REPRESSOR NF-X1"/>
    <property type="match status" value="1"/>
</dbReference>
<gene>
    <name evidence="3" type="primary">FAP1</name>
    <name evidence="3" type="ORF">LTR97_012666</name>
</gene>
<dbReference type="GO" id="GO:0000122">
    <property type="term" value="P:negative regulation of transcription by RNA polymerase II"/>
    <property type="evidence" value="ECO:0007669"/>
    <property type="project" value="TreeGrafter"/>
</dbReference>
<dbReference type="Gene3D" id="3.30.1370.50">
    <property type="entry name" value="R3H-like domain"/>
    <property type="match status" value="1"/>
</dbReference>
<evidence type="ECO:0000259" key="2">
    <source>
        <dbReference type="PROSITE" id="PS51061"/>
    </source>
</evidence>
<evidence type="ECO:0000256" key="1">
    <source>
        <dbReference type="SAM" id="MobiDB-lite"/>
    </source>
</evidence>
<dbReference type="EMBL" id="JAVRQU010000028">
    <property type="protein sequence ID" value="KAK5689906.1"/>
    <property type="molecule type" value="Genomic_DNA"/>
</dbReference>
<dbReference type="GO" id="GO:0005634">
    <property type="term" value="C:nucleus"/>
    <property type="evidence" value="ECO:0007669"/>
    <property type="project" value="TreeGrafter"/>
</dbReference>
<dbReference type="InterPro" id="IPR036867">
    <property type="entry name" value="R3H_dom_sf"/>
</dbReference>
<comment type="caution">
    <text evidence="3">The sequence shown here is derived from an EMBL/GenBank/DDBJ whole genome shotgun (WGS) entry which is preliminary data.</text>
</comment>
<evidence type="ECO:0000313" key="3">
    <source>
        <dbReference type="EMBL" id="KAK5689906.1"/>
    </source>
</evidence>
<feature type="region of interest" description="Disordered" evidence="1">
    <location>
        <begin position="384"/>
        <end position="458"/>
    </location>
</feature>
<dbReference type="GO" id="GO:0000977">
    <property type="term" value="F:RNA polymerase II transcription regulatory region sequence-specific DNA binding"/>
    <property type="evidence" value="ECO:0007669"/>
    <property type="project" value="TreeGrafter"/>
</dbReference>
<dbReference type="Proteomes" id="UP001310594">
    <property type="component" value="Unassembled WGS sequence"/>
</dbReference>
<evidence type="ECO:0000313" key="4">
    <source>
        <dbReference type="Proteomes" id="UP001310594"/>
    </source>
</evidence>
<dbReference type="FunFam" id="3.30.1370.50:FF:000006">
    <property type="entry name" value="NF-X1 finger transcription factor"/>
    <property type="match status" value="1"/>
</dbReference>
<dbReference type="GO" id="GO:0000981">
    <property type="term" value="F:DNA-binding transcription factor activity, RNA polymerase II-specific"/>
    <property type="evidence" value="ECO:0007669"/>
    <property type="project" value="TreeGrafter"/>
</dbReference>
<dbReference type="AlphaFoldDB" id="A0AAN7VXE0"/>
<dbReference type="PANTHER" id="PTHR12360">
    <property type="entry name" value="NUCLEAR TRANSCRIPTION FACTOR, X-BOX BINDING 1 NFX1"/>
    <property type="match status" value="1"/>
</dbReference>
<feature type="domain" description="R3H" evidence="2">
    <location>
        <begin position="108"/>
        <end position="171"/>
    </location>
</feature>
<dbReference type="SMART" id="SM00393">
    <property type="entry name" value="R3H"/>
    <property type="match status" value="1"/>
</dbReference>
<proteinExistence type="predicted"/>
<accession>A0AAN7VXE0</accession>